<gene>
    <name evidence="1" type="ORF">HK097_000186</name>
</gene>
<dbReference type="Proteomes" id="UP001212841">
    <property type="component" value="Unassembled WGS sequence"/>
</dbReference>
<evidence type="ECO:0000313" key="1">
    <source>
        <dbReference type="EMBL" id="KAJ3054961.1"/>
    </source>
</evidence>
<reference evidence="1" key="1">
    <citation type="submission" date="2020-05" db="EMBL/GenBank/DDBJ databases">
        <title>Phylogenomic resolution of chytrid fungi.</title>
        <authorList>
            <person name="Stajich J.E."/>
            <person name="Amses K."/>
            <person name="Simmons R."/>
            <person name="Seto K."/>
            <person name="Myers J."/>
            <person name="Bonds A."/>
            <person name="Quandt C.A."/>
            <person name="Barry K."/>
            <person name="Liu P."/>
            <person name="Grigoriev I."/>
            <person name="Longcore J.E."/>
            <person name="James T.Y."/>
        </authorList>
    </citation>
    <scope>NUCLEOTIDE SEQUENCE</scope>
    <source>
        <strain evidence="1">JEL0318</strain>
    </source>
</reference>
<protein>
    <submittedName>
        <fullName evidence="1">Uncharacterized protein</fullName>
    </submittedName>
</protein>
<dbReference type="EMBL" id="JADGJD010000102">
    <property type="protein sequence ID" value="KAJ3054961.1"/>
    <property type="molecule type" value="Genomic_DNA"/>
</dbReference>
<proteinExistence type="predicted"/>
<feature type="non-terminal residue" evidence="1">
    <location>
        <position position="1"/>
    </location>
</feature>
<sequence>ITTARNGSCLKARGTIRFGDQLRKIYADDIAAFEKFNAVKSNPSSNTPADSGPVPKLEKLMAPTRRYTIKAPMDSMVRAEFRDFIPWLDKNRLAP</sequence>
<dbReference type="AlphaFoldDB" id="A0AAD5X4N9"/>
<evidence type="ECO:0000313" key="2">
    <source>
        <dbReference type="Proteomes" id="UP001212841"/>
    </source>
</evidence>
<organism evidence="1 2">
    <name type="scientific">Rhizophlyctis rosea</name>
    <dbReference type="NCBI Taxonomy" id="64517"/>
    <lineage>
        <taxon>Eukaryota</taxon>
        <taxon>Fungi</taxon>
        <taxon>Fungi incertae sedis</taxon>
        <taxon>Chytridiomycota</taxon>
        <taxon>Chytridiomycota incertae sedis</taxon>
        <taxon>Chytridiomycetes</taxon>
        <taxon>Rhizophlyctidales</taxon>
        <taxon>Rhizophlyctidaceae</taxon>
        <taxon>Rhizophlyctis</taxon>
    </lineage>
</organism>
<accession>A0AAD5X4N9</accession>
<name>A0AAD5X4N9_9FUNG</name>
<keyword evidence="2" id="KW-1185">Reference proteome</keyword>
<comment type="caution">
    <text evidence="1">The sequence shown here is derived from an EMBL/GenBank/DDBJ whole genome shotgun (WGS) entry which is preliminary data.</text>
</comment>